<dbReference type="GO" id="GO:0033897">
    <property type="term" value="F:ribonuclease T2 activity"/>
    <property type="evidence" value="ECO:0007669"/>
    <property type="project" value="InterPro"/>
</dbReference>
<evidence type="ECO:0000313" key="6">
    <source>
        <dbReference type="Proteomes" id="UP000825729"/>
    </source>
</evidence>
<dbReference type="Gene3D" id="3.90.730.10">
    <property type="entry name" value="Ribonuclease T2-like"/>
    <property type="match status" value="1"/>
</dbReference>
<evidence type="ECO:0000256" key="3">
    <source>
        <dbReference type="RuleBase" id="RU004328"/>
    </source>
</evidence>
<keyword evidence="4" id="KW-0732">Signal</keyword>
<evidence type="ECO:0000256" key="1">
    <source>
        <dbReference type="ARBA" id="ARBA00007469"/>
    </source>
</evidence>
<organism evidence="5 6">
    <name type="scientific">Aristolochia fimbriata</name>
    <name type="common">White veined hardy Dutchman's pipe vine</name>
    <dbReference type="NCBI Taxonomy" id="158543"/>
    <lineage>
        <taxon>Eukaryota</taxon>
        <taxon>Viridiplantae</taxon>
        <taxon>Streptophyta</taxon>
        <taxon>Embryophyta</taxon>
        <taxon>Tracheophyta</taxon>
        <taxon>Spermatophyta</taxon>
        <taxon>Magnoliopsida</taxon>
        <taxon>Magnoliidae</taxon>
        <taxon>Piperales</taxon>
        <taxon>Aristolochiaceae</taxon>
        <taxon>Aristolochia</taxon>
    </lineage>
</organism>
<dbReference type="GO" id="GO:0006401">
    <property type="term" value="P:RNA catabolic process"/>
    <property type="evidence" value="ECO:0007669"/>
    <property type="project" value="TreeGrafter"/>
</dbReference>
<dbReference type="SUPFAM" id="SSF55895">
    <property type="entry name" value="Ribonuclease Rh-like"/>
    <property type="match status" value="1"/>
</dbReference>
<evidence type="ECO:0000256" key="2">
    <source>
        <dbReference type="ARBA" id="ARBA00023157"/>
    </source>
</evidence>
<protein>
    <submittedName>
        <fullName evidence="5">Uncharacterized protein</fullName>
    </submittedName>
</protein>
<dbReference type="Proteomes" id="UP000825729">
    <property type="component" value="Unassembled WGS sequence"/>
</dbReference>
<keyword evidence="6" id="KW-1185">Reference proteome</keyword>
<dbReference type="AlphaFoldDB" id="A0AAV7EHR7"/>
<comment type="similarity">
    <text evidence="1 3">Belongs to the RNase T2 family.</text>
</comment>
<dbReference type="Pfam" id="PF00445">
    <property type="entry name" value="Ribonuclease_T2"/>
    <property type="match status" value="1"/>
</dbReference>
<keyword evidence="2" id="KW-1015">Disulfide bond</keyword>
<gene>
    <name evidence="5" type="ORF">H6P81_014332</name>
</gene>
<sequence>MASRVVGAALLCFFVFSHAVAAVDDPAFHYLVLMWPGSYCKKSSSGCCLPKDGQPALDFFVKGLYPYSSDGKPLINCNGSPFRLDQLGDLTGELTSYWANIKCPSGEGQQLWESTWKTYGGCSGLSQHDYFKKPLQIRNNIDLLSVLNKNGIVSTDYMDYSIVDVLNAVSTGIGSNAAIECSRNAWDESIVYEVFMCVDKDATSIVPCPVLPTSSCAPRVVLGAYTYDLLKNETAAINKNLIRMRLPHW</sequence>
<dbReference type="InterPro" id="IPR036430">
    <property type="entry name" value="RNase_T2-like_sf"/>
</dbReference>
<dbReference type="PANTHER" id="PTHR11240:SF57">
    <property type="entry name" value="OS09G0538000 PROTEIN"/>
    <property type="match status" value="1"/>
</dbReference>
<dbReference type="CDD" id="cd01061">
    <property type="entry name" value="RNase_T2_euk"/>
    <property type="match status" value="1"/>
</dbReference>
<reference evidence="5 6" key="1">
    <citation type="submission" date="2021-07" db="EMBL/GenBank/DDBJ databases">
        <title>The Aristolochia fimbriata genome: insights into angiosperm evolution, floral development and chemical biosynthesis.</title>
        <authorList>
            <person name="Jiao Y."/>
        </authorList>
    </citation>
    <scope>NUCLEOTIDE SEQUENCE [LARGE SCALE GENOMIC DNA]</scope>
    <source>
        <strain evidence="5">IBCAS-2021</strain>
        <tissue evidence="5">Leaf</tissue>
    </source>
</reference>
<dbReference type="GO" id="GO:0003723">
    <property type="term" value="F:RNA binding"/>
    <property type="evidence" value="ECO:0007669"/>
    <property type="project" value="InterPro"/>
</dbReference>
<proteinExistence type="inferred from homology"/>
<evidence type="ECO:0000313" key="5">
    <source>
        <dbReference type="EMBL" id="KAG9448204.1"/>
    </source>
</evidence>
<dbReference type="InterPro" id="IPR001568">
    <property type="entry name" value="RNase_T2-like"/>
</dbReference>
<feature type="chain" id="PRO_5043641875" evidence="4">
    <location>
        <begin position="23"/>
        <end position="249"/>
    </location>
</feature>
<name>A0AAV7EHR7_ARIFI</name>
<accession>A0AAV7EHR7</accession>
<dbReference type="EMBL" id="JAINDJ010000005">
    <property type="protein sequence ID" value="KAG9448204.1"/>
    <property type="molecule type" value="Genomic_DNA"/>
</dbReference>
<dbReference type="InterPro" id="IPR033697">
    <property type="entry name" value="Ribonuclease_T2_eukaryotic"/>
</dbReference>
<dbReference type="GO" id="GO:0005576">
    <property type="term" value="C:extracellular region"/>
    <property type="evidence" value="ECO:0007669"/>
    <property type="project" value="TreeGrafter"/>
</dbReference>
<evidence type="ECO:0000256" key="4">
    <source>
        <dbReference type="SAM" id="SignalP"/>
    </source>
</evidence>
<dbReference type="PANTHER" id="PTHR11240">
    <property type="entry name" value="RIBONUCLEASE T2"/>
    <property type="match status" value="1"/>
</dbReference>
<feature type="signal peptide" evidence="4">
    <location>
        <begin position="1"/>
        <end position="22"/>
    </location>
</feature>
<comment type="caution">
    <text evidence="5">The sequence shown here is derived from an EMBL/GenBank/DDBJ whole genome shotgun (WGS) entry which is preliminary data.</text>
</comment>